<accession>A0A2N8UKJ9</accession>
<name>A0A2N8UKJ9_9BASI</name>
<dbReference type="Proteomes" id="UP000239563">
    <property type="component" value="Chromosome XVII"/>
</dbReference>
<feature type="region of interest" description="Disordered" evidence="1">
    <location>
        <begin position="1"/>
        <end position="97"/>
    </location>
</feature>
<feature type="compositionally biased region" description="Polar residues" evidence="1">
    <location>
        <begin position="84"/>
        <end position="97"/>
    </location>
</feature>
<dbReference type="PANTHER" id="PTHR39398">
    <property type="entry name" value="YALI0F14311P"/>
    <property type="match status" value="1"/>
</dbReference>
<evidence type="ECO:0000256" key="1">
    <source>
        <dbReference type="SAM" id="MobiDB-lite"/>
    </source>
</evidence>
<feature type="compositionally biased region" description="Low complexity" evidence="1">
    <location>
        <begin position="30"/>
        <end position="70"/>
    </location>
</feature>
<proteinExistence type="predicted"/>
<gene>
    <name evidence="2" type="ORF">SRS1_15726</name>
</gene>
<dbReference type="AlphaFoldDB" id="A0A2N8UKJ9"/>
<feature type="compositionally biased region" description="Polar residues" evidence="1">
    <location>
        <begin position="1"/>
        <end position="19"/>
    </location>
</feature>
<organism evidence="2 3">
    <name type="scientific">Sporisorium reilianum f. sp. reilianum</name>
    <dbReference type="NCBI Taxonomy" id="72559"/>
    <lineage>
        <taxon>Eukaryota</taxon>
        <taxon>Fungi</taxon>
        <taxon>Dikarya</taxon>
        <taxon>Basidiomycota</taxon>
        <taxon>Ustilaginomycotina</taxon>
        <taxon>Ustilaginomycetes</taxon>
        <taxon>Ustilaginales</taxon>
        <taxon>Ustilaginaceae</taxon>
        <taxon>Sporisorium</taxon>
    </lineage>
</organism>
<feature type="compositionally biased region" description="Low complexity" evidence="1">
    <location>
        <begin position="117"/>
        <end position="126"/>
    </location>
</feature>
<evidence type="ECO:0000313" key="3">
    <source>
        <dbReference type="Proteomes" id="UP000239563"/>
    </source>
</evidence>
<sequence>MADQSKWSSSRVAHQRTPQQHPPPNGTQQSRWATTTATASSSTSSTSAPSASSWRSRTTPSSNTWRSPRPAAAPPSQPGSSTSRWASPPTTDPSISAITDTLSRTSIASHTPSIAVQPSTPTPQTSITRTDGLQPRDASRPLGGKPLDRLALLASPSRGLDATASLSTDLSSQGSMDLTLPHVQAELRAYIATRIQHKAIPSLSTSPPALRVLDSQRYLPRSGDKVEEKVEEKVGAGEDELQQTVLLVRKLREALVASKRVDAFAVDVYELSAYLGLLCADVPQLAATLPRLVLELYPLVPCSSASEDMVALARHLGLEAGGGRMRLVALYMLHTLCLSGRATRLGQYAAAESTAPLHRALREYRALRTTLRNLFGEELDPHLGVCDTVYNALRDVDPFAISRLLAEGELDAWQRLVLLQVVPVVRGAAWEVARRAYMYMPISGRLRGMIQGEKEGEGGGDRFWVELLLLGEDVLPAAPVVAAKQEEAPDAWDADDPPTTATGEQEDVRLLTFLTSHFGATLRDRLIPLKQGHAIKLR</sequence>
<evidence type="ECO:0000313" key="2">
    <source>
        <dbReference type="EMBL" id="SJX65456.1"/>
    </source>
</evidence>
<dbReference type="PANTHER" id="PTHR39398:SF1">
    <property type="entry name" value="CSN8_PSMD8_EIF3K DOMAIN-CONTAINING PROTEIN"/>
    <property type="match status" value="1"/>
</dbReference>
<feature type="region of interest" description="Disordered" evidence="1">
    <location>
        <begin position="110"/>
        <end position="146"/>
    </location>
</feature>
<reference evidence="2 3" key="1">
    <citation type="submission" date="2017-02" db="EMBL/GenBank/DDBJ databases">
        <authorList>
            <person name="Peterson S.W."/>
        </authorList>
    </citation>
    <scope>NUCLEOTIDE SEQUENCE [LARGE SCALE GENOMIC DNA]</scope>
    <source>
        <strain evidence="2 3">SRS1_H2-8</strain>
    </source>
</reference>
<dbReference type="EMBL" id="LT795070">
    <property type="protein sequence ID" value="SJX65456.1"/>
    <property type="molecule type" value="Genomic_DNA"/>
</dbReference>
<protein>
    <submittedName>
        <fullName evidence="2">Uncharacterized protein</fullName>
    </submittedName>
</protein>